<evidence type="ECO:0000313" key="4">
    <source>
        <dbReference type="Proteomes" id="UP000006346"/>
    </source>
</evidence>
<dbReference type="InterPro" id="IPR058620">
    <property type="entry name" value="YtrI_C"/>
</dbReference>
<proteinExistence type="predicted"/>
<evidence type="ECO:0000256" key="1">
    <source>
        <dbReference type="SAM" id="Phobius"/>
    </source>
</evidence>
<keyword evidence="1" id="KW-0812">Transmembrane</keyword>
<gene>
    <name evidence="3" type="ordered locus">Desor_0374</name>
</gene>
<dbReference type="Pfam" id="PF26347">
    <property type="entry name" value="YtrI_sporulation"/>
    <property type="match status" value="1"/>
</dbReference>
<reference evidence="4" key="1">
    <citation type="submission" date="2011-11" db="EMBL/GenBank/DDBJ databases">
        <title>Complete sequence of Desulfosporosinus orientis DSM 765.</title>
        <authorList>
            <person name="Lucas S."/>
            <person name="Han J."/>
            <person name="Lapidus A."/>
            <person name="Cheng J.-F."/>
            <person name="Goodwin L."/>
            <person name="Pitluck S."/>
            <person name="Peters L."/>
            <person name="Ovchinnikova G."/>
            <person name="Teshima H."/>
            <person name="Detter J.C."/>
            <person name="Han C."/>
            <person name="Tapia R."/>
            <person name="Land M."/>
            <person name="Hauser L."/>
            <person name="Kyrpides N."/>
            <person name="Ivanova N."/>
            <person name="Pagani I."/>
            <person name="Pester M."/>
            <person name="Spring S."/>
            <person name="Ollivier B."/>
            <person name="Rattei T."/>
            <person name="Klenk H.-P."/>
            <person name="Wagner M."/>
            <person name="Loy A."/>
            <person name="Woyke T."/>
        </authorList>
    </citation>
    <scope>NUCLEOTIDE SEQUENCE [LARGE SCALE GENOMIC DNA]</scope>
    <source>
        <strain evidence="4">ATCC 19365 / DSM 765 / NCIMB 8382 / VKM B-1628</strain>
    </source>
</reference>
<accession>G7W565</accession>
<keyword evidence="1" id="KW-1133">Transmembrane helix</keyword>
<dbReference type="PATRIC" id="fig|768706.3.peg.338"/>
<dbReference type="EMBL" id="CP003108">
    <property type="protein sequence ID" value="AET66081.1"/>
    <property type="molecule type" value="Genomic_DNA"/>
</dbReference>
<organism evidence="3 4">
    <name type="scientific">Desulfosporosinus orientis (strain ATCC 19365 / DSM 765 / NCIMB 8382 / VKM B-1628 / Singapore I)</name>
    <name type="common">Desulfotomaculum orientis</name>
    <dbReference type="NCBI Taxonomy" id="768706"/>
    <lineage>
        <taxon>Bacteria</taxon>
        <taxon>Bacillati</taxon>
        <taxon>Bacillota</taxon>
        <taxon>Clostridia</taxon>
        <taxon>Eubacteriales</taxon>
        <taxon>Desulfitobacteriaceae</taxon>
        <taxon>Desulfosporosinus</taxon>
    </lineage>
</organism>
<dbReference type="OrthoDB" id="1908598at2"/>
<dbReference type="AlphaFoldDB" id="G7W565"/>
<feature type="domain" description="Sporulation membrane protein YtrI C-terminal" evidence="2">
    <location>
        <begin position="84"/>
        <end position="151"/>
    </location>
</feature>
<name>G7W565_DESOD</name>
<keyword evidence="1" id="KW-0472">Membrane</keyword>
<dbReference type="STRING" id="768706.Desor_0374"/>
<dbReference type="Proteomes" id="UP000006346">
    <property type="component" value="Chromosome"/>
</dbReference>
<keyword evidence="4" id="KW-1185">Reference proteome</keyword>
<sequence length="157" mass="17879">MKPLTKNGLKLKSCFFAGIIVGVIIGAAALNIVISNRMDSFYKQIAYLEQIIQDKNAILEKFEKNFNTRSLRIKRIDVVLDFRGDEIDRINIEKSIKDKYSSLLGKEVNSIDPELIIEVADKRILKIQGKEYKLKANKLIITEVMKIWIGIEPVTGP</sequence>
<protein>
    <recommendedName>
        <fullName evidence="2">Sporulation membrane protein YtrI C-terminal domain-containing protein</fullName>
    </recommendedName>
</protein>
<evidence type="ECO:0000313" key="3">
    <source>
        <dbReference type="EMBL" id="AET66081.1"/>
    </source>
</evidence>
<dbReference type="eggNOG" id="ENOG5032UBI">
    <property type="taxonomic scope" value="Bacteria"/>
</dbReference>
<feature type="transmembrane region" description="Helical" evidence="1">
    <location>
        <begin position="15"/>
        <end position="34"/>
    </location>
</feature>
<evidence type="ECO:0000259" key="2">
    <source>
        <dbReference type="Pfam" id="PF26347"/>
    </source>
</evidence>
<dbReference type="HOGENOM" id="CLU_142122_0_0_9"/>
<dbReference type="RefSeq" id="WP_014182907.1">
    <property type="nucleotide sequence ID" value="NC_016584.1"/>
</dbReference>
<reference evidence="3 4" key="2">
    <citation type="journal article" date="2012" name="J. Bacteriol.">
        <title>Complete genome sequences of Desulfosporosinus orientis DSM765T, Desulfosporosinus youngiae DSM17734T, Desulfosporosinus meridiei DSM13257T, and Desulfosporosinus acidiphilus DSM22704T.</title>
        <authorList>
            <person name="Pester M."/>
            <person name="Brambilla E."/>
            <person name="Alazard D."/>
            <person name="Rattei T."/>
            <person name="Weinmaier T."/>
            <person name="Han J."/>
            <person name="Lucas S."/>
            <person name="Lapidus A."/>
            <person name="Cheng J.F."/>
            <person name="Goodwin L."/>
            <person name="Pitluck S."/>
            <person name="Peters L."/>
            <person name="Ovchinnikova G."/>
            <person name="Teshima H."/>
            <person name="Detter J.C."/>
            <person name="Han C.S."/>
            <person name="Tapia R."/>
            <person name="Land M.L."/>
            <person name="Hauser L."/>
            <person name="Kyrpides N.C."/>
            <person name="Ivanova N.N."/>
            <person name="Pagani I."/>
            <person name="Huntmann M."/>
            <person name="Wei C.L."/>
            <person name="Davenport K.W."/>
            <person name="Daligault H."/>
            <person name="Chain P.S."/>
            <person name="Chen A."/>
            <person name="Mavromatis K."/>
            <person name="Markowitz V."/>
            <person name="Szeto E."/>
            <person name="Mikhailova N."/>
            <person name="Pati A."/>
            <person name="Wagner M."/>
            <person name="Woyke T."/>
            <person name="Ollivier B."/>
            <person name="Klenk H.P."/>
            <person name="Spring S."/>
            <person name="Loy A."/>
        </authorList>
    </citation>
    <scope>NUCLEOTIDE SEQUENCE [LARGE SCALE GENOMIC DNA]</scope>
    <source>
        <strain evidence="4">ATCC 19365 / DSM 765 / NCIMB 8382 / VKM B-1628</strain>
    </source>
</reference>
<dbReference type="KEGG" id="dor:Desor_0374"/>